<protein>
    <submittedName>
        <fullName evidence="1">Uncharacterized protein</fullName>
    </submittedName>
</protein>
<dbReference type="RefSeq" id="WP_318101354.1">
    <property type="nucleotide sequence ID" value="NZ_CP137573.1"/>
</dbReference>
<evidence type="ECO:0000313" key="2">
    <source>
        <dbReference type="Proteomes" id="UP001301731"/>
    </source>
</evidence>
<accession>A0ABZ0LME5</accession>
<reference evidence="1 2" key="1">
    <citation type="submission" date="2023-10" db="EMBL/GenBank/DDBJ databases">
        <title>The genome sequence of Streptomyces sp. HUAS YS2.</title>
        <authorList>
            <person name="Mo P."/>
        </authorList>
    </citation>
    <scope>NUCLEOTIDE SEQUENCE [LARGE SCALE GENOMIC DNA]</scope>
    <source>
        <strain evidence="1 2">HUAS YS2</strain>
    </source>
</reference>
<sequence length="118" mass="12889">MLAAGLLGTAQAGMAVAAAKPVPFSFKYRLESQTWQQGAGKTTLRIMNCNKSEKFHAELFRSRVGRDASAGGATLKCAKGQEFTYKAPVEGTYYFVFTKLDDRKVLKGDAIFLFPNPS</sequence>
<keyword evidence="2" id="KW-1185">Reference proteome</keyword>
<evidence type="ECO:0000313" key="1">
    <source>
        <dbReference type="EMBL" id="WOX20667.1"/>
    </source>
</evidence>
<dbReference type="EMBL" id="CP137573">
    <property type="protein sequence ID" value="WOX20667.1"/>
    <property type="molecule type" value="Genomic_DNA"/>
</dbReference>
<dbReference type="Proteomes" id="UP001301731">
    <property type="component" value="Chromosome"/>
</dbReference>
<proteinExistence type="predicted"/>
<gene>
    <name evidence="1" type="ORF">R2D22_04380</name>
</gene>
<name>A0ABZ0LME5_9ACTN</name>
<organism evidence="1 2">
    <name type="scientific">Streptomyces solicathayae</name>
    <dbReference type="NCBI Taxonomy" id="3081768"/>
    <lineage>
        <taxon>Bacteria</taxon>
        <taxon>Bacillati</taxon>
        <taxon>Actinomycetota</taxon>
        <taxon>Actinomycetes</taxon>
        <taxon>Kitasatosporales</taxon>
        <taxon>Streptomycetaceae</taxon>
        <taxon>Streptomyces</taxon>
    </lineage>
</organism>